<dbReference type="GO" id="GO:0016787">
    <property type="term" value="F:hydrolase activity"/>
    <property type="evidence" value="ECO:0007669"/>
    <property type="project" value="UniProtKB-KW"/>
</dbReference>
<evidence type="ECO:0000313" key="10">
    <source>
        <dbReference type="EMBL" id="TSE25108.1"/>
    </source>
</evidence>
<dbReference type="InterPro" id="IPR002716">
    <property type="entry name" value="PIN_dom"/>
</dbReference>
<comment type="cofactor">
    <cofactor evidence="1 8">
        <name>Mg(2+)</name>
        <dbReference type="ChEBI" id="CHEBI:18420"/>
    </cofactor>
</comment>
<dbReference type="GO" id="GO:0004540">
    <property type="term" value="F:RNA nuclease activity"/>
    <property type="evidence" value="ECO:0007669"/>
    <property type="project" value="InterPro"/>
</dbReference>
<keyword evidence="3 8" id="KW-0540">Nuclease</keyword>
<dbReference type="SUPFAM" id="SSF88723">
    <property type="entry name" value="PIN domain-like"/>
    <property type="match status" value="1"/>
</dbReference>
<dbReference type="GO" id="GO:0090729">
    <property type="term" value="F:toxin activity"/>
    <property type="evidence" value="ECO:0007669"/>
    <property type="project" value="UniProtKB-KW"/>
</dbReference>
<evidence type="ECO:0000313" key="11">
    <source>
        <dbReference type="Proteomes" id="UP000318542"/>
    </source>
</evidence>
<keyword evidence="6 8" id="KW-0460">Magnesium</keyword>
<dbReference type="InterPro" id="IPR029060">
    <property type="entry name" value="PIN-like_dom_sf"/>
</dbReference>
<keyword evidence="5 8" id="KW-0378">Hydrolase</keyword>
<keyword evidence="10" id="KW-0255">Endonuclease</keyword>
<dbReference type="GO" id="GO:0000287">
    <property type="term" value="F:magnesium ion binding"/>
    <property type="evidence" value="ECO:0007669"/>
    <property type="project" value="UniProtKB-UniRule"/>
</dbReference>
<proteinExistence type="inferred from homology"/>
<evidence type="ECO:0000256" key="8">
    <source>
        <dbReference type="HAMAP-Rule" id="MF_00265"/>
    </source>
</evidence>
<dbReference type="HAMAP" id="MF_00265">
    <property type="entry name" value="VapC_Nob1"/>
    <property type="match status" value="1"/>
</dbReference>
<dbReference type="PANTHER" id="PTHR33653">
    <property type="entry name" value="RIBONUCLEASE VAPC2"/>
    <property type="match status" value="1"/>
</dbReference>
<evidence type="ECO:0000256" key="4">
    <source>
        <dbReference type="ARBA" id="ARBA00022723"/>
    </source>
</evidence>
<comment type="caution">
    <text evidence="10">The sequence shown here is derived from an EMBL/GenBank/DDBJ whole genome shotgun (WGS) entry which is preliminary data.</text>
</comment>
<organism evidence="10 11">
    <name type="scientific">Tepidimonas thermarum</name>
    <dbReference type="NCBI Taxonomy" id="335431"/>
    <lineage>
        <taxon>Bacteria</taxon>
        <taxon>Pseudomonadati</taxon>
        <taxon>Pseudomonadota</taxon>
        <taxon>Betaproteobacteria</taxon>
        <taxon>Burkholderiales</taxon>
        <taxon>Tepidimonas</taxon>
    </lineage>
</organism>
<dbReference type="Pfam" id="PF01850">
    <property type="entry name" value="PIN"/>
    <property type="match status" value="1"/>
</dbReference>
<dbReference type="GO" id="GO:0004519">
    <property type="term" value="F:endonuclease activity"/>
    <property type="evidence" value="ECO:0007669"/>
    <property type="project" value="UniProtKB-KW"/>
</dbReference>
<dbReference type="EMBL" id="VJOL01000118">
    <property type="protein sequence ID" value="TSE25108.1"/>
    <property type="molecule type" value="Genomic_DNA"/>
</dbReference>
<evidence type="ECO:0000256" key="7">
    <source>
        <dbReference type="ARBA" id="ARBA00038093"/>
    </source>
</evidence>
<name>A0A554WNE7_9BURK</name>
<keyword evidence="2 8" id="KW-1277">Toxin-antitoxin system</keyword>
<comment type="function">
    <text evidence="8">Toxic component of a toxin-antitoxin (TA) system. An RNase.</text>
</comment>
<gene>
    <name evidence="8 10" type="primary">vapC</name>
    <name evidence="10" type="ORF">Tther_02604</name>
</gene>
<evidence type="ECO:0000256" key="1">
    <source>
        <dbReference type="ARBA" id="ARBA00001946"/>
    </source>
</evidence>
<feature type="domain" description="PIN" evidence="9">
    <location>
        <begin position="3"/>
        <end position="124"/>
    </location>
</feature>
<dbReference type="InterPro" id="IPR022907">
    <property type="entry name" value="VapC_family"/>
</dbReference>
<reference evidence="10 11" key="1">
    <citation type="submission" date="2019-07" db="EMBL/GenBank/DDBJ databases">
        <title>Tepidimonas thermarum AA-1 draft genome.</title>
        <authorList>
            <person name="Da Costa M.S."/>
            <person name="Froufe H.J.C."/>
            <person name="Egas C."/>
            <person name="Albuquerque L."/>
        </authorList>
    </citation>
    <scope>NUCLEOTIDE SEQUENCE [LARGE SCALE GENOMIC DNA]</scope>
    <source>
        <strain evidence="10 11">AA-1</strain>
    </source>
</reference>
<evidence type="ECO:0000256" key="2">
    <source>
        <dbReference type="ARBA" id="ARBA00022649"/>
    </source>
</evidence>
<sequence length="132" mass="14141">MKYLLDTCTISDFVKGQPGVMARVKATSPKLIVVSALTRMEIDYGLALNSERARRLAPMLDAFFSVITTVPFDVADAQAAAVIRAALRAQGQPIGAYDVLIAGTAVARGLIVVTSNVGEFSRVSGLQVENWR</sequence>
<protein>
    <recommendedName>
        <fullName evidence="8">Ribonuclease VapC</fullName>
        <shortName evidence="8">RNase VapC</shortName>
        <ecNumber evidence="8">3.1.-.-</ecNumber>
    </recommendedName>
    <alternativeName>
        <fullName evidence="8">Toxin VapC</fullName>
    </alternativeName>
</protein>
<evidence type="ECO:0000256" key="3">
    <source>
        <dbReference type="ARBA" id="ARBA00022722"/>
    </source>
</evidence>
<evidence type="ECO:0000259" key="9">
    <source>
        <dbReference type="Pfam" id="PF01850"/>
    </source>
</evidence>
<dbReference type="InterPro" id="IPR050556">
    <property type="entry name" value="Type_II_TA_system_RNase"/>
</dbReference>
<keyword evidence="4 8" id="KW-0479">Metal-binding</keyword>
<dbReference type="OrthoDB" id="9796690at2"/>
<dbReference type="EC" id="3.1.-.-" evidence="8"/>
<feature type="binding site" evidence="8">
    <location>
        <position position="98"/>
    </location>
    <ligand>
        <name>Mg(2+)</name>
        <dbReference type="ChEBI" id="CHEBI:18420"/>
    </ligand>
</feature>
<accession>A0A554WNE7</accession>
<keyword evidence="8" id="KW-0800">Toxin</keyword>
<feature type="binding site" evidence="8">
    <location>
        <position position="6"/>
    </location>
    <ligand>
        <name>Mg(2+)</name>
        <dbReference type="ChEBI" id="CHEBI:18420"/>
    </ligand>
</feature>
<keyword evidence="11" id="KW-1185">Reference proteome</keyword>
<comment type="similarity">
    <text evidence="7 8">Belongs to the PINc/VapC protein family.</text>
</comment>
<dbReference type="RefSeq" id="WP_143904585.1">
    <property type="nucleotide sequence ID" value="NZ_VJOL01000118.1"/>
</dbReference>
<dbReference type="CDD" id="cd18750">
    <property type="entry name" value="PIN_VapC4-5_FitB-like"/>
    <property type="match status" value="1"/>
</dbReference>
<evidence type="ECO:0000256" key="6">
    <source>
        <dbReference type="ARBA" id="ARBA00022842"/>
    </source>
</evidence>
<evidence type="ECO:0000256" key="5">
    <source>
        <dbReference type="ARBA" id="ARBA00022801"/>
    </source>
</evidence>
<dbReference type="AlphaFoldDB" id="A0A554WNE7"/>
<dbReference type="PANTHER" id="PTHR33653:SF1">
    <property type="entry name" value="RIBONUCLEASE VAPC2"/>
    <property type="match status" value="1"/>
</dbReference>
<dbReference type="Gene3D" id="3.40.50.1010">
    <property type="entry name" value="5'-nuclease"/>
    <property type="match status" value="1"/>
</dbReference>
<dbReference type="Proteomes" id="UP000318542">
    <property type="component" value="Unassembled WGS sequence"/>
</dbReference>